<reference evidence="2" key="1">
    <citation type="submission" date="2017-04" db="EMBL/GenBank/DDBJ databases">
        <title>Function of individual gut microbiota members based on whole genome sequencing of pure cultures obtained from chicken caecum.</title>
        <authorList>
            <person name="Medvecky M."/>
            <person name="Cejkova D."/>
            <person name="Polansky O."/>
            <person name="Karasova D."/>
            <person name="Kubasova T."/>
            <person name="Cizek A."/>
            <person name="Rychlik I."/>
        </authorList>
    </citation>
    <scope>NUCLEOTIDE SEQUENCE [LARGE SCALE GENOMIC DNA]</scope>
    <source>
        <strain evidence="2">An175</strain>
    </source>
</reference>
<organism evidence="1 2">
    <name type="scientific">Anaerotruncus colihominis</name>
    <dbReference type="NCBI Taxonomy" id="169435"/>
    <lineage>
        <taxon>Bacteria</taxon>
        <taxon>Bacillati</taxon>
        <taxon>Bacillota</taxon>
        <taxon>Clostridia</taxon>
        <taxon>Eubacteriales</taxon>
        <taxon>Oscillospiraceae</taxon>
        <taxon>Anaerotruncus</taxon>
    </lineage>
</organism>
<evidence type="ECO:0008006" key="3">
    <source>
        <dbReference type="Google" id="ProtNLM"/>
    </source>
</evidence>
<dbReference type="InterPro" id="IPR015813">
    <property type="entry name" value="Pyrv/PenolPyrv_kinase-like_dom"/>
</dbReference>
<evidence type="ECO:0000313" key="1">
    <source>
        <dbReference type="EMBL" id="OUP71595.1"/>
    </source>
</evidence>
<dbReference type="EMBL" id="NFKP01000001">
    <property type="protein sequence ID" value="OUP71595.1"/>
    <property type="molecule type" value="Genomic_DNA"/>
</dbReference>
<dbReference type="InterPro" id="IPR039556">
    <property type="entry name" value="ICL/PEPM"/>
</dbReference>
<dbReference type="CDD" id="cd00377">
    <property type="entry name" value="ICL_PEPM"/>
    <property type="match status" value="1"/>
</dbReference>
<dbReference type="GO" id="GO:0016833">
    <property type="term" value="F:oxo-acid-lyase activity"/>
    <property type="evidence" value="ECO:0007669"/>
    <property type="project" value="UniProtKB-ARBA"/>
</dbReference>
<dbReference type="PANTHER" id="PTHR42905">
    <property type="entry name" value="PHOSPHOENOLPYRUVATE CARBOXYLASE"/>
    <property type="match status" value="1"/>
</dbReference>
<evidence type="ECO:0000313" key="2">
    <source>
        <dbReference type="Proteomes" id="UP000196386"/>
    </source>
</evidence>
<dbReference type="RefSeq" id="WP_087299210.1">
    <property type="nucleotide sequence ID" value="NZ_NFKP01000001.1"/>
</dbReference>
<gene>
    <name evidence="1" type="ORF">B5F11_01645</name>
</gene>
<dbReference type="Gene3D" id="3.20.20.60">
    <property type="entry name" value="Phosphoenolpyruvate-binding domains"/>
    <property type="match status" value="1"/>
</dbReference>
<name>A0A1Y4N4C9_9FIRM</name>
<comment type="caution">
    <text evidence="1">The sequence shown here is derived from an EMBL/GenBank/DDBJ whole genome shotgun (WGS) entry which is preliminary data.</text>
</comment>
<accession>A0A1Y4N4C9</accession>
<dbReference type="InterPro" id="IPR040442">
    <property type="entry name" value="Pyrv_kinase-like_dom_sf"/>
</dbReference>
<dbReference type="AlphaFoldDB" id="A0A1Y4N4C9"/>
<sequence>MTITEKRAQFKARILEQKHMSVLCGAFDGITARAAQAADFFDGCYMGGQAAAASMLGVPDLGLVCASEQVKHVHDLTCCVDLPFLVDADTGYGNTLNVRRTVADLEAAGVCGAHFEDQVTPKRCGGMQGVEVEDADVFVKKIETALRWRSDPNFLVIARSDAASVYGQDEVIRRLNLAADVGADMGFLFSSQEIFPTLDDVKRACDQVRIPILYCLMEFCPEVCFTLDELRQAGVRAVIWPNGLLMRWCKAASDLIEQFKRTGDCKQFYHELMPIEQCNQLLGIREWNPPGMF</sequence>
<proteinExistence type="predicted"/>
<dbReference type="Pfam" id="PF13714">
    <property type="entry name" value="PEP_mutase"/>
    <property type="match status" value="1"/>
</dbReference>
<dbReference type="PANTHER" id="PTHR42905:SF5">
    <property type="entry name" value="CARBOXYVINYL-CARBOXYPHOSPHONATE PHOSPHORYLMUTASE, CHLOROPLASTIC"/>
    <property type="match status" value="1"/>
</dbReference>
<dbReference type="Proteomes" id="UP000196386">
    <property type="component" value="Unassembled WGS sequence"/>
</dbReference>
<protein>
    <recommendedName>
        <fullName evidence="3">Carboxyvinyl-carboxyphosphonate phosphorylmutase</fullName>
    </recommendedName>
</protein>
<dbReference type="SUPFAM" id="SSF51621">
    <property type="entry name" value="Phosphoenolpyruvate/pyruvate domain"/>
    <property type="match status" value="1"/>
</dbReference>